<dbReference type="RefSeq" id="WP_054452186.1">
    <property type="nucleotide sequence ID" value="NZ_LHPH01000001.1"/>
</dbReference>
<dbReference type="AlphaFoldDB" id="A0A0N1MX01"/>
<feature type="signal peptide" evidence="1">
    <location>
        <begin position="1"/>
        <end position="45"/>
    </location>
</feature>
<sequence length="431" mass="46854">MKTYFKRKRFLTSQNNFIKNTHKKCKPVLLALTAVIASSSQLASASTYQMATPANDDGQGNFVFFDRHIVDCGSDAINSLHLFRPTATQIAYEYGCTNLNSAINNDVYTPANDDGGGNVIFLDRHTVNCEGKALQYLHLQRATASTVQYHYQCSDKTLSDVSDYFTPANEDGGGNAVYLDRHHVNCPENEVLSYLRLERPTATTMRYHYKCGTFNEATTYGFTDSFAASNWNITGVGTANMSESALSASVNYGGGGVTASITMPVSGVVNFDWDIAINSAGQYGDVIRYVINGVNFDLSTAGSASGAAQNITISAGDVFEFLTWGTTKSSSYNATFDNFSFIPDNTIIAPQCAFSGDNQGRNDPGFTGQTFIYHNTSYGTDRFMWDGVSKGEVPIGTGSVTDAEGNVFTAGALVSHPYSDLWYYEICVNMP</sequence>
<reference evidence="2 3" key="1">
    <citation type="submission" date="2015-08" db="EMBL/GenBank/DDBJ databases">
        <title>Draft Genome Sequence of Pseudoalteromonas porphyrae UCD-SED14.</title>
        <authorList>
            <person name="Coil D.A."/>
            <person name="Jospin G."/>
            <person name="Lee R.D."/>
            <person name="Eisen J.A."/>
        </authorList>
    </citation>
    <scope>NUCLEOTIDE SEQUENCE [LARGE SCALE GENOMIC DNA]</scope>
    <source>
        <strain evidence="2 3">UCD-SED14</strain>
    </source>
</reference>
<dbReference type="EMBL" id="LHPH01000001">
    <property type="protein sequence ID" value="KPH65377.1"/>
    <property type="molecule type" value="Genomic_DNA"/>
</dbReference>
<accession>A0A0N1MX01</accession>
<dbReference type="STRING" id="187330.AMS58_15275"/>
<feature type="chain" id="PRO_5005878353" evidence="1">
    <location>
        <begin position="46"/>
        <end position="431"/>
    </location>
</feature>
<keyword evidence="3" id="KW-1185">Reference proteome</keyword>
<evidence type="ECO:0000256" key="1">
    <source>
        <dbReference type="SAM" id="SignalP"/>
    </source>
</evidence>
<dbReference type="PATRIC" id="fig|187330.3.peg.12"/>
<keyword evidence="1" id="KW-0732">Signal</keyword>
<name>A0A0N1MX01_9GAMM</name>
<organism evidence="2 3">
    <name type="scientific">Pseudoalteromonas porphyrae</name>
    <dbReference type="NCBI Taxonomy" id="187330"/>
    <lineage>
        <taxon>Bacteria</taxon>
        <taxon>Pseudomonadati</taxon>
        <taxon>Pseudomonadota</taxon>
        <taxon>Gammaproteobacteria</taxon>
        <taxon>Alteromonadales</taxon>
        <taxon>Pseudoalteromonadaceae</taxon>
        <taxon>Pseudoalteromonas</taxon>
    </lineage>
</organism>
<evidence type="ECO:0000313" key="2">
    <source>
        <dbReference type="EMBL" id="KPH65377.1"/>
    </source>
</evidence>
<protein>
    <submittedName>
        <fullName evidence="2">Uncharacterized protein</fullName>
    </submittedName>
</protein>
<dbReference type="Proteomes" id="UP000037848">
    <property type="component" value="Unassembled WGS sequence"/>
</dbReference>
<evidence type="ECO:0000313" key="3">
    <source>
        <dbReference type="Proteomes" id="UP000037848"/>
    </source>
</evidence>
<gene>
    <name evidence="2" type="ORF">ADS77_00060</name>
</gene>
<proteinExistence type="predicted"/>
<comment type="caution">
    <text evidence="2">The sequence shown here is derived from an EMBL/GenBank/DDBJ whole genome shotgun (WGS) entry which is preliminary data.</text>
</comment>